<comment type="caution">
    <text evidence="1">The sequence shown here is derived from an EMBL/GenBank/DDBJ whole genome shotgun (WGS) entry which is preliminary data.</text>
</comment>
<evidence type="ECO:0000313" key="2">
    <source>
        <dbReference type="Proteomes" id="UP000299102"/>
    </source>
</evidence>
<accession>A0A4C1ZDJ1</accession>
<gene>
    <name evidence="1" type="ORF">EVAR_86705_1</name>
</gene>
<protein>
    <submittedName>
        <fullName evidence="1">Uncharacterized protein</fullName>
    </submittedName>
</protein>
<dbReference type="AlphaFoldDB" id="A0A4C1ZDJ1"/>
<organism evidence="1 2">
    <name type="scientific">Eumeta variegata</name>
    <name type="common">Bagworm moth</name>
    <name type="synonym">Eumeta japonica</name>
    <dbReference type="NCBI Taxonomy" id="151549"/>
    <lineage>
        <taxon>Eukaryota</taxon>
        <taxon>Metazoa</taxon>
        <taxon>Ecdysozoa</taxon>
        <taxon>Arthropoda</taxon>
        <taxon>Hexapoda</taxon>
        <taxon>Insecta</taxon>
        <taxon>Pterygota</taxon>
        <taxon>Neoptera</taxon>
        <taxon>Endopterygota</taxon>
        <taxon>Lepidoptera</taxon>
        <taxon>Glossata</taxon>
        <taxon>Ditrysia</taxon>
        <taxon>Tineoidea</taxon>
        <taxon>Psychidae</taxon>
        <taxon>Oiketicinae</taxon>
        <taxon>Eumeta</taxon>
    </lineage>
</organism>
<dbReference type="Proteomes" id="UP000299102">
    <property type="component" value="Unassembled WGS sequence"/>
</dbReference>
<proteinExistence type="predicted"/>
<sequence length="213" mass="23395">MWAPMMGLCPSPAGREPPSLFLALFLALVYFTSTRVNEVLLFSDSLSEPTTVLSEHVAPSSDDELAWRLFYFIRLHWCLISRLLFVAANNRRRGSAGRILGARRAGMRTHNGMLSYVCAVCRLVCYRPSKGTEDGVRDYGGWAGDTWYRRGAPSKAGGPRSVRVCRSLKGKGQRPGLAANRLVDTVSCGVWPAAPRTLDRQGGSRAAICTKSE</sequence>
<evidence type="ECO:0000313" key="1">
    <source>
        <dbReference type="EMBL" id="GBP86831.1"/>
    </source>
</evidence>
<dbReference type="EMBL" id="BGZK01001820">
    <property type="protein sequence ID" value="GBP86831.1"/>
    <property type="molecule type" value="Genomic_DNA"/>
</dbReference>
<keyword evidence="2" id="KW-1185">Reference proteome</keyword>
<reference evidence="1 2" key="1">
    <citation type="journal article" date="2019" name="Commun. Biol.">
        <title>The bagworm genome reveals a unique fibroin gene that provides high tensile strength.</title>
        <authorList>
            <person name="Kono N."/>
            <person name="Nakamura H."/>
            <person name="Ohtoshi R."/>
            <person name="Tomita M."/>
            <person name="Numata K."/>
            <person name="Arakawa K."/>
        </authorList>
    </citation>
    <scope>NUCLEOTIDE SEQUENCE [LARGE SCALE GENOMIC DNA]</scope>
</reference>
<name>A0A4C1ZDJ1_EUMVA</name>